<dbReference type="GO" id="GO:0004066">
    <property type="term" value="F:asparagine synthase (glutamine-hydrolyzing) activity"/>
    <property type="evidence" value="ECO:0007669"/>
    <property type="project" value="InterPro"/>
</dbReference>
<proteinExistence type="predicted"/>
<dbReference type="AlphaFoldDB" id="A0AAD7G9Z7"/>
<dbReference type="GO" id="GO:0006529">
    <property type="term" value="P:asparagine biosynthetic process"/>
    <property type="evidence" value="ECO:0007669"/>
    <property type="project" value="InterPro"/>
</dbReference>
<organism evidence="2 3">
    <name type="scientific">Mycena rosella</name>
    <name type="common">Pink bonnet</name>
    <name type="synonym">Agaricus rosellus</name>
    <dbReference type="NCBI Taxonomy" id="1033263"/>
    <lineage>
        <taxon>Eukaryota</taxon>
        <taxon>Fungi</taxon>
        <taxon>Dikarya</taxon>
        <taxon>Basidiomycota</taxon>
        <taxon>Agaricomycotina</taxon>
        <taxon>Agaricomycetes</taxon>
        <taxon>Agaricomycetidae</taxon>
        <taxon>Agaricales</taxon>
        <taxon>Marasmiineae</taxon>
        <taxon>Mycenaceae</taxon>
        <taxon>Mycena</taxon>
    </lineage>
</organism>
<evidence type="ECO:0000313" key="2">
    <source>
        <dbReference type="EMBL" id="KAJ7670220.1"/>
    </source>
</evidence>
<dbReference type="InterPro" id="IPR014729">
    <property type="entry name" value="Rossmann-like_a/b/a_fold"/>
</dbReference>
<evidence type="ECO:0000259" key="1">
    <source>
        <dbReference type="Pfam" id="PF00733"/>
    </source>
</evidence>
<dbReference type="InterPro" id="IPR001962">
    <property type="entry name" value="Asn_synthase"/>
</dbReference>
<dbReference type="SUPFAM" id="SSF52402">
    <property type="entry name" value="Adenine nucleotide alpha hydrolases-like"/>
    <property type="match status" value="1"/>
</dbReference>
<dbReference type="EMBL" id="JARKIE010000183">
    <property type="protein sequence ID" value="KAJ7670220.1"/>
    <property type="molecule type" value="Genomic_DNA"/>
</dbReference>
<accession>A0AAD7G9Z7</accession>
<dbReference type="Pfam" id="PF00733">
    <property type="entry name" value="Asn_synthase"/>
    <property type="match status" value="1"/>
</dbReference>
<feature type="domain" description="Asparagine synthetase" evidence="1">
    <location>
        <begin position="1"/>
        <end position="74"/>
    </location>
</feature>
<keyword evidence="3" id="KW-1185">Reference proteome</keyword>
<reference evidence="2" key="1">
    <citation type="submission" date="2023-03" db="EMBL/GenBank/DDBJ databases">
        <title>Massive genome expansion in bonnet fungi (Mycena s.s.) driven by repeated elements and novel gene families across ecological guilds.</title>
        <authorList>
            <consortium name="Lawrence Berkeley National Laboratory"/>
            <person name="Harder C.B."/>
            <person name="Miyauchi S."/>
            <person name="Viragh M."/>
            <person name="Kuo A."/>
            <person name="Thoen E."/>
            <person name="Andreopoulos B."/>
            <person name="Lu D."/>
            <person name="Skrede I."/>
            <person name="Drula E."/>
            <person name="Henrissat B."/>
            <person name="Morin E."/>
            <person name="Kohler A."/>
            <person name="Barry K."/>
            <person name="LaButti K."/>
            <person name="Morin E."/>
            <person name="Salamov A."/>
            <person name="Lipzen A."/>
            <person name="Mereny Z."/>
            <person name="Hegedus B."/>
            <person name="Baldrian P."/>
            <person name="Stursova M."/>
            <person name="Weitz H."/>
            <person name="Taylor A."/>
            <person name="Grigoriev I.V."/>
            <person name="Nagy L.G."/>
            <person name="Martin F."/>
            <person name="Kauserud H."/>
        </authorList>
    </citation>
    <scope>NUCLEOTIDE SEQUENCE</scope>
    <source>
        <strain evidence="2">CBHHK067</strain>
    </source>
</reference>
<comment type="caution">
    <text evidence="2">The sequence shown here is derived from an EMBL/GenBank/DDBJ whole genome shotgun (WGS) entry which is preliminary data.</text>
</comment>
<gene>
    <name evidence="2" type="ORF">B0H17DRAFT_1086072</name>
</gene>
<dbReference type="Proteomes" id="UP001221757">
    <property type="component" value="Unassembled WGS sequence"/>
</dbReference>
<protein>
    <recommendedName>
        <fullName evidence="1">Asparagine synthetase domain-containing protein</fullName>
    </recommendedName>
</protein>
<dbReference type="CDD" id="cd01991">
    <property type="entry name" value="Asn_synthase_B_C"/>
    <property type="match status" value="1"/>
</dbReference>
<evidence type="ECO:0000313" key="3">
    <source>
        <dbReference type="Proteomes" id="UP001221757"/>
    </source>
</evidence>
<name>A0AAD7G9Z7_MYCRO</name>
<dbReference type="Gene3D" id="3.40.50.620">
    <property type="entry name" value="HUPs"/>
    <property type="match status" value="1"/>
</dbReference>
<sequence length="93" mass="10865">MANSVEGRFPFLDQHLVRYINTLPPSVKVRPVKRDGPGAWSFTDKWILRQAVKPYITEELYLRKKLSYNAPPTRRKERDTSLVPLKARITQNV</sequence>